<dbReference type="Gene3D" id="3.30.310.10">
    <property type="entry name" value="TATA-Binding Protein"/>
    <property type="match status" value="1"/>
</dbReference>
<keyword evidence="11 14" id="KW-0255">Endonuclease</keyword>
<evidence type="ECO:0000256" key="5">
    <source>
        <dbReference type="ARBA" id="ARBA00008378"/>
    </source>
</evidence>
<dbReference type="EC" id="3.1.26.4" evidence="6 14"/>
<dbReference type="Gene3D" id="3.30.420.10">
    <property type="entry name" value="Ribonuclease H-like superfamily/Ribonuclease H"/>
    <property type="match status" value="1"/>
</dbReference>
<comment type="cofactor">
    <cofactor evidence="14 15">
        <name>Mn(2+)</name>
        <dbReference type="ChEBI" id="CHEBI:29035"/>
    </cofactor>
    <cofactor evidence="14 15">
        <name>Mg(2+)</name>
        <dbReference type="ChEBI" id="CHEBI:18420"/>
    </cofactor>
    <text evidence="14 15">Manganese or magnesium. Binds 1 divalent metal ion per monomer in the absence of substrate. May bind a second metal ion after substrate binding.</text>
</comment>
<feature type="binding site" evidence="14 15">
    <location>
        <position position="211"/>
    </location>
    <ligand>
        <name>a divalent metal cation</name>
        <dbReference type="ChEBI" id="CHEBI:60240"/>
    </ligand>
</feature>
<evidence type="ECO:0000256" key="15">
    <source>
        <dbReference type="PROSITE-ProRule" id="PRU01319"/>
    </source>
</evidence>
<organism evidence="18 19">
    <name type="scientific">Salipaludibacillus neizhouensis</name>
    <dbReference type="NCBI Taxonomy" id="885475"/>
    <lineage>
        <taxon>Bacteria</taxon>
        <taxon>Bacillati</taxon>
        <taxon>Bacillota</taxon>
        <taxon>Bacilli</taxon>
        <taxon>Bacillales</taxon>
        <taxon>Bacillaceae</taxon>
    </lineage>
</organism>
<dbReference type="CDD" id="cd06590">
    <property type="entry name" value="RNase_HII_bacteria_HIII_like"/>
    <property type="match status" value="1"/>
</dbReference>
<dbReference type="GO" id="GO:0043137">
    <property type="term" value="P:DNA replication, removal of RNA primer"/>
    <property type="evidence" value="ECO:0007669"/>
    <property type="project" value="TreeGrafter"/>
</dbReference>
<evidence type="ECO:0000256" key="1">
    <source>
        <dbReference type="ARBA" id="ARBA00000077"/>
    </source>
</evidence>
<accession>A0A3A9K687</accession>
<evidence type="ECO:0000256" key="13">
    <source>
        <dbReference type="ARBA" id="ARBA00022842"/>
    </source>
</evidence>
<keyword evidence="8 14" id="KW-0963">Cytoplasm</keyword>
<dbReference type="InterPro" id="IPR036397">
    <property type="entry name" value="RNaseH_sf"/>
</dbReference>
<dbReference type="InterPro" id="IPR004641">
    <property type="entry name" value="RNase_HIII"/>
</dbReference>
<dbReference type="EMBL" id="PDOE01000010">
    <property type="protein sequence ID" value="RKL66002.1"/>
    <property type="molecule type" value="Genomic_DNA"/>
</dbReference>
<dbReference type="GO" id="GO:0006298">
    <property type="term" value="P:mismatch repair"/>
    <property type="evidence" value="ECO:0007669"/>
    <property type="project" value="TreeGrafter"/>
</dbReference>
<proteinExistence type="inferred from homology"/>
<dbReference type="HAMAP" id="MF_00053">
    <property type="entry name" value="RNase_HIII"/>
    <property type="match status" value="1"/>
</dbReference>
<dbReference type="GO" id="GO:0004523">
    <property type="term" value="F:RNA-DNA hybrid ribonuclease activity"/>
    <property type="evidence" value="ECO:0007669"/>
    <property type="project" value="UniProtKB-UniRule"/>
</dbReference>
<gene>
    <name evidence="14" type="primary">rnhC</name>
    <name evidence="18" type="ORF">CR203_18200</name>
</gene>
<dbReference type="GO" id="GO:0003723">
    <property type="term" value="F:RNA binding"/>
    <property type="evidence" value="ECO:0007669"/>
    <property type="project" value="UniProtKB-UniRule"/>
</dbReference>
<keyword evidence="12 14" id="KW-0378">Hydrolase</keyword>
<dbReference type="PIRSF" id="PIRSF037748">
    <property type="entry name" value="RnhC"/>
    <property type="match status" value="1"/>
</dbReference>
<dbReference type="PROSITE" id="PS51975">
    <property type="entry name" value="RNASE_H_2"/>
    <property type="match status" value="1"/>
</dbReference>
<evidence type="ECO:0000313" key="19">
    <source>
        <dbReference type="Proteomes" id="UP000281498"/>
    </source>
</evidence>
<keyword evidence="10 14" id="KW-0479">Metal-binding</keyword>
<evidence type="ECO:0000256" key="11">
    <source>
        <dbReference type="ARBA" id="ARBA00022759"/>
    </source>
</evidence>
<dbReference type="GO" id="GO:0032299">
    <property type="term" value="C:ribonuclease H2 complex"/>
    <property type="evidence" value="ECO:0007669"/>
    <property type="project" value="TreeGrafter"/>
</dbReference>
<evidence type="ECO:0000313" key="18">
    <source>
        <dbReference type="EMBL" id="RKL66002.1"/>
    </source>
</evidence>
<evidence type="ECO:0000256" key="16">
    <source>
        <dbReference type="SAM" id="MobiDB-lite"/>
    </source>
</evidence>
<dbReference type="CDD" id="cd14796">
    <property type="entry name" value="RNAse_HIII_N"/>
    <property type="match status" value="1"/>
</dbReference>
<name>A0A3A9K687_9BACI</name>
<evidence type="ECO:0000256" key="14">
    <source>
        <dbReference type="HAMAP-Rule" id="MF_00053"/>
    </source>
</evidence>
<evidence type="ECO:0000259" key="17">
    <source>
        <dbReference type="PROSITE" id="PS51975"/>
    </source>
</evidence>
<dbReference type="AlphaFoldDB" id="A0A3A9K687"/>
<dbReference type="RefSeq" id="WP_110934922.1">
    <property type="nucleotide sequence ID" value="NZ_KZ614146.1"/>
</dbReference>
<protein>
    <recommendedName>
        <fullName evidence="7 14">Ribonuclease HIII</fullName>
        <shortName evidence="14">RNase HIII</shortName>
        <ecNumber evidence="6 14">3.1.26.4</ecNumber>
    </recommendedName>
</protein>
<dbReference type="InterPro" id="IPR001352">
    <property type="entry name" value="RNase_HII/HIII"/>
</dbReference>
<dbReference type="OrthoDB" id="9777935at2"/>
<comment type="catalytic activity">
    <reaction evidence="1 14 15">
        <text>Endonucleolytic cleavage to 5'-phosphomonoester.</text>
        <dbReference type="EC" id="3.1.26.4"/>
    </reaction>
</comment>
<feature type="binding site" evidence="14 15">
    <location>
        <position position="105"/>
    </location>
    <ligand>
        <name>a divalent metal cation</name>
        <dbReference type="ChEBI" id="CHEBI:60240"/>
    </ligand>
</feature>
<feature type="region of interest" description="Disordered" evidence="16">
    <location>
        <begin position="63"/>
        <end position="88"/>
    </location>
</feature>
<dbReference type="InterPro" id="IPR012295">
    <property type="entry name" value="TBP_dom_sf"/>
</dbReference>
<comment type="caution">
    <text evidence="18">The sequence shown here is derived from an EMBL/GenBank/DDBJ whole genome shotgun (WGS) entry which is preliminary data.</text>
</comment>
<evidence type="ECO:0000256" key="12">
    <source>
        <dbReference type="ARBA" id="ARBA00022801"/>
    </source>
</evidence>
<reference evidence="18 19" key="1">
    <citation type="submission" date="2017-10" db="EMBL/GenBank/DDBJ databases">
        <title>Bacillus sp. nov., a halophilic bacterium isolated from a Keqin Lake.</title>
        <authorList>
            <person name="Wang H."/>
        </authorList>
    </citation>
    <scope>NUCLEOTIDE SEQUENCE [LARGE SCALE GENOMIC DNA]</scope>
    <source>
        <strain evidence="18 19">KCTC 13187</strain>
    </source>
</reference>
<dbReference type="GO" id="GO:0000287">
    <property type="term" value="F:magnesium ion binding"/>
    <property type="evidence" value="ECO:0007669"/>
    <property type="project" value="UniProtKB-UniRule"/>
</dbReference>
<dbReference type="PANTHER" id="PTHR10954:SF23">
    <property type="entry name" value="RIBONUCLEASE"/>
    <property type="match status" value="1"/>
</dbReference>
<dbReference type="InterPro" id="IPR024567">
    <property type="entry name" value="RNase_HII/HIII_dom"/>
</dbReference>
<keyword evidence="9 14" id="KW-0540">Nuclease</keyword>
<evidence type="ECO:0000256" key="9">
    <source>
        <dbReference type="ARBA" id="ARBA00022722"/>
    </source>
</evidence>
<evidence type="ECO:0000256" key="6">
    <source>
        <dbReference type="ARBA" id="ARBA00012180"/>
    </source>
</evidence>
<dbReference type="InterPro" id="IPR024568">
    <property type="entry name" value="RNase_HIII_N"/>
</dbReference>
<evidence type="ECO:0000256" key="10">
    <source>
        <dbReference type="ARBA" id="ARBA00022723"/>
    </source>
</evidence>
<dbReference type="PANTHER" id="PTHR10954">
    <property type="entry name" value="RIBONUCLEASE H2 SUBUNIT A"/>
    <property type="match status" value="1"/>
</dbReference>
<feature type="domain" description="RNase H type-2" evidence="17">
    <location>
        <begin position="98"/>
        <end position="315"/>
    </location>
</feature>
<keyword evidence="19" id="KW-1185">Reference proteome</keyword>
<evidence type="ECO:0000256" key="2">
    <source>
        <dbReference type="ARBA" id="ARBA00001946"/>
    </source>
</evidence>
<feature type="binding site" evidence="14 15">
    <location>
        <position position="104"/>
    </location>
    <ligand>
        <name>a divalent metal cation</name>
        <dbReference type="ChEBI" id="CHEBI:60240"/>
    </ligand>
</feature>
<comment type="function">
    <text evidence="3 14">Endonuclease that specifically degrades the RNA of RNA-DNA hybrids.</text>
</comment>
<sequence length="315" mass="35316">MSYEVINVQTKTASKMKSHYATYIKDKVPQGALFAAKLPQCSITAYKSGKILFQGKGASTEAAKWEHTKPASTSKKETKTSNSVDDHKYYPPQDIEEQIILGSDETGTGDYFGPMTVVCVHLTKEQMATIDSWGVRDSKTIKDDVIRKLAPRLVNECTYSLLVLKNEKYNAMQEKGMNQGQMKALLHHQAIMNVMQKCTENNLDFQGTLIDQFVGPARYFEYLSSKGKSWKSDKPLYFATKAEGIHPSVAAASILARYSFLQEMDRLEANLGKPILKGAGPNVDRAAKDILNSHGQETLYNIVKWHFSNTKRVMQ</sequence>
<evidence type="ECO:0000256" key="7">
    <source>
        <dbReference type="ARBA" id="ARBA00021407"/>
    </source>
</evidence>
<comment type="subcellular location">
    <subcellularLocation>
        <location evidence="4 14">Cytoplasm</location>
    </subcellularLocation>
</comment>
<dbReference type="FunFam" id="3.30.420.10:FF:000047">
    <property type="entry name" value="Ribonuclease HIII"/>
    <property type="match status" value="1"/>
</dbReference>
<dbReference type="NCBIfam" id="TIGR00716">
    <property type="entry name" value="rnhC"/>
    <property type="match status" value="1"/>
</dbReference>
<dbReference type="Pfam" id="PF01351">
    <property type="entry name" value="RNase_HII"/>
    <property type="match status" value="1"/>
</dbReference>
<evidence type="ECO:0000256" key="8">
    <source>
        <dbReference type="ARBA" id="ARBA00022490"/>
    </source>
</evidence>
<keyword evidence="13 14" id="KW-0460">Magnesium</keyword>
<comment type="cofactor">
    <cofactor evidence="2">
        <name>Mg(2+)</name>
        <dbReference type="ChEBI" id="CHEBI:18420"/>
    </cofactor>
</comment>
<dbReference type="Proteomes" id="UP000281498">
    <property type="component" value="Unassembled WGS sequence"/>
</dbReference>
<evidence type="ECO:0000256" key="3">
    <source>
        <dbReference type="ARBA" id="ARBA00004065"/>
    </source>
</evidence>
<dbReference type="InterPro" id="IPR012337">
    <property type="entry name" value="RNaseH-like_sf"/>
</dbReference>
<dbReference type="GO" id="GO:0005737">
    <property type="term" value="C:cytoplasm"/>
    <property type="evidence" value="ECO:0007669"/>
    <property type="project" value="UniProtKB-SubCell"/>
</dbReference>
<comment type="similarity">
    <text evidence="5 14">Belongs to the RNase HII family. RnhC subfamily.</text>
</comment>
<evidence type="ECO:0000256" key="4">
    <source>
        <dbReference type="ARBA" id="ARBA00004496"/>
    </source>
</evidence>
<dbReference type="Pfam" id="PF11858">
    <property type="entry name" value="DUF3378"/>
    <property type="match status" value="1"/>
</dbReference>
<dbReference type="SUPFAM" id="SSF53098">
    <property type="entry name" value="Ribonuclease H-like"/>
    <property type="match status" value="1"/>
</dbReference>